<name>A0A852TJS4_9BACI</name>
<dbReference type="PIRSF" id="PIRSF020680">
    <property type="entry name" value="PhnH"/>
    <property type="match status" value="1"/>
</dbReference>
<dbReference type="Proteomes" id="UP000548423">
    <property type="component" value="Unassembled WGS sequence"/>
</dbReference>
<proteinExistence type="predicted"/>
<dbReference type="Pfam" id="PF05845">
    <property type="entry name" value="PhnH"/>
    <property type="match status" value="1"/>
</dbReference>
<gene>
    <name evidence="1" type="ORF">F4694_005377</name>
</gene>
<sequence>MTLDIVHDLQSVYRKLVDSTSRPGLISDLSKQASLVEEEDQKGCSASLLLIALTLFDQEVSFKVFSPQADYVSQTINQLTYAKPTDLKKADFLLILQDAEKGSLEEAIINAKAGTLKNPHTSAFIIVEVDSVTSGEALLLKGPGIHTTELVHLDINENWVESRQEKNKEYPLGIDLIFIDQNHQLLALPRTTQITRNRVIEWDM</sequence>
<keyword evidence="1" id="KW-0808">Transferase</keyword>
<reference evidence="2" key="1">
    <citation type="submission" date="2020-07" db="EMBL/GenBank/DDBJ databases">
        <authorList>
            <person name="Partida-Martinez L."/>
            <person name="Huntemann M."/>
            <person name="Clum A."/>
            <person name="Wang J."/>
            <person name="Palaniappan K."/>
            <person name="Ritter S."/>
            <person name="Chen I.-M."/>
            <person name="Stamatis D."/>
            <person name="Reddy T."/>
            <person name="O'Malley R."/>
            <person name="Daum C."/>
            <person name="Shapiro N."/>
            <person name="Ivanova N."/>
            <person name="Kyrpides N."/>
            <person name="Woyke T."/>
        </authorList>
    </citation>
    <scope>NUCLEOTIDE SEQUENCE [LARGE SCALE GENOMIC DNA]</scope>
    <source>
        <strain evidence="2">AT2.8</strain>
    </source>
</reference>
<dbReference type="AlphaFoldDB" id="A0A852TJS4"/>
<dbReference type="InterPro" id="IPR008772">
    <property type="entry name" value="Phosphonate_metab_PhnH"/>
</dbReference>
<dbReference type="NCBIfam" id="TIGR03292">
    <property type="entry name" value="PhnH_redo"/>
    <property type="match status" value="1"/>
</dbReference>
<evidence type="ECO:0000313" key="2">
    <source>
        <dbReference type="Proteomes" id="UP000548423"/>
    </source>
</evidence>
<evidence type="ECO:0000313" key="1">
    <source>
        <dbReference type="EMBL" id="NYE08529.1"/>
    </source>
</evidence>
<dbReference type="InterPro" id="IPR038058">
    <property type="entry name" value="PhnH-like_sp"/>
</dbReference>
<dbReference type="GO" id="GO:0019634">
    <property type="term" value="P:organic phosphonate metabolic process"/>
    <property type="evidence" value="ECO:0007669"/>
    <property type="project" value="InterPro"/>
</dbReference>
<dbReference type="GO" id="GO:0061693">
    <property type="term" value="F:alpha-D-ribose 1-methylphosphonate 5-triphosphate synthase activity"/>
    <property type="evidence" value="ECO:0007669"/>
    <property type="project" value="UniProtKB-EC"/>
</dbReference>
<dbReference type="EC" id="2.7.8.37" evidence="1"/>
<accession>A0A852TJS4</accession>
<comment type="caution">
    <text evidence="1">The sequence shown here is derived from an EMBL/GenBank/DDBJ whole genome shotgun (WGS) entry which is preliminary data.</text>
</comment>
<reference evidence="2" key="2">
    <citation type="submission" date="2020-08" db="EMBL/GenBank/DDBJ databases">
        <title>The Agave Microbiome: Exploring the role of microbial communities in plant adaptations to desert environments.</title>
        <authorList>
            <person name="Partida-Martinez L.P."/>
        </authorList>
    </citation>
    <scope>NUCLEOTIDE SEQUENCE [LARGE SCALE GENOMIC DNA]</scope>
    <source>
        <strain evidence="2">AT2.8</strain>
    </source>
</reference>
<dbReference type="EMBL" id="JACCBX010000014">
    <property type="protein sequence ID" value="NYE08529.1"/>
    <property type="molecule type" value="Genomic_DNA"/>
</dbReference>
<organism evidence="1 2">
    <name type="scientific">Neobacillus niacini</name>
    <dbReference type="NCBI Taxonomy" id="86668"/>
    <lineage>
        <taxon>Bacteria</taxon>
        <taxon>Bacillati</taxon>
        <taxon>Bacillota</taxon>
        <taxon>Bacilli</taxon>
        <taxon>Bacillales</taxon>
        <taxon>Bacillaceae</taxon>
        <taxon>Neobacillus</taxon>
    </lineage>
</organism>
<protein>
    <submittedName>
        <fullName evidence="1">Alpha-D-ribose 1-methylphosphonate 5-triphosphate synthase subunit PhnH</fullName>
        <ecNumber evidence="1">2.7.8.37</ecNumber>
    </submittedName>
</protein>
<dbReference type="Gene3D" id="3.40.50.11310">
    <property type="entry name" value="Bacterial phosphonate metabolism protein PhnH"/>
    <property type="match status" value="1"/>
</dbReference>
<dbReference type="SUPFAM" id="SSF159709">
    <property type="entry name" value="PhnH-like"/>
    <property type="match status" value="1"/>
</dbReference>